<dbReference type="PANTHER" id="PTHR28136:SF5">
    <property type="entry name" value="NUCLEUS EXPORT PROTEIN BRR6"/>
    <property type="match status" value="1"/>
</dbReference>
<dbReference type="AlphaFoldDB" id="A0AAD5G110"/>
<dbReference type="GO" id="GO:0055088">
    <property type="term" value="P:lipid homeostasis"/>
    <property type="evidence" value="ECO:0007669"/>
    <property type="project" value="InterPro"/>
</dbReference>
<dbReference type="GeneID" id="76148321"/>
<dbReference type="GO" id="GO:0006998">
    <property type="term" value="P:nuclear envelope organization"/>
    <property type="evidence" value="ECO:0007669"/>
    <property type="project" value="InterPro"/>
</dbReference>
<comment type="caution">
    <text evidence="3">The sequence shown here is derived from an EMBL/GenBank/DDBJ whole genome shotgun (WGS) entry which is preliminary data.</text>
</comment>
<keyword evidence="1" id="KW-0472">Membrane</keyword>
<reference evidence="3 4" key="1">
    <citation type="journal article" date="2022" name="DNA Res.">
        <title>Genome analysis of five recently described species of the CUG-Ser clade uncovers Candida theae as a new hybrid lineage with pathogenic potential in the Candida parapsilosis species complex.</title>
        <authorList>
            <person name="Mixao V."/>
            <person name="Del Olmo V."/>
            <person name="Hegedusova E."/>
            <person name="Saus E."/>
            <person name="Pryszcz L."/>
            <person name="Cillingova A."/>
            <person name="Nosek J."/>
            <person name="Gabaldon T."/>
        </authorList>
    </citation>
    <scope>NUCLEOTIDE SEQUENCE [LARGE SCALE GENOMIC DNA]</scope>
    <source>
        <strain evidence="3 4">CBS 12239</strain>
    </source>
</reference>
<keyword evidence="4" id="KW-1185">Reference proteome</keyword>
<keyword evidence="1" id="KW-1133">Transmembrane helix</keyword>
<dbReference type="RefSeq" id="XP_051611220.1">
    <property type="nucleotide sequence ID" value="XM_051751940.1"/>
</dbReference>
<evidence type="ECO:0000313" key="3">
    <source>
        <dbReference type="EMBL" id="KAI5968035.1"/>
    </source>
</evidence>
<evidence type="ECO:0000259" key="2">
    <source>
        <dbReference type="SMART" id="SM01042"/>
    </source>
</evidence>
<gene>
    <name evidence="3" type="ORF">KGF57_000261</name>
</gene>
<dbReference type="InterPro" id="IPR040202">
    <property type="entry name" value="Brl1/Brr6"/>
</dbReference>
<dbReference type="EMBL" id="JAIHNG010000020">
    <property type="protein sequence ID" value="KAI5968035.1"/>
    <property type="molecule type" value="Genomic_DNA"/>
</dbReference>
<protein>
    <recommendedName>
        <fullName evidence="2">Brl1/Brr6 domain-containing protein</fullName>
    </recommendedName>
</protein>
<dbReference type="Pfam" id="PF10104">
    <property type="entry name" value="Brr6_like_C_C"/>
    <property type="match status" value="1"/>
</dbReference>
<dbReference type="InterPro" id="IPR018767">
    <property type="entry name" value="Brl1/Brr6_dom"/>
</dbReference>
<evidence type="ECO:0000313" key="4">
    <source>
        <dbReference type="Proteomes" id="UP001204833"/>
    </source>
</evidence>
<dbReference type="GO" id="GO:0031965">
    <property type="term" value="C:nuclear membrane"/>
    <property type="evidence" value="ECO:0007669"/>
    <property type="project" value="InterPro"/>
</dbReference>
<feature type="transmembrane region" description="Helical" evidence="1">
    <location>
        <begin position="236"/>
        <end position="254"/>
    </location>
</feature>
<dbReference type="Proteomes" id="UP001204833">
    <property type="component" value="Unassembled WGS sequence"/>
</dbReference>
<accession>A0AAD5G110</accession>
<feature type="domain" description="Brl1/Brr6" evidence="2">
    <location>
        <begin position="125"/>
        <end position="254"/>
    </location>
</feature>
<proteinExistence type="predicted"/>
<keyword evidence="1" id="KW-0812">Transmembrane</keyword>
<feature type="transmembrane region" description="Helical" evidence="1">
    <location>
        <begin position="127"/>
        <end position="149"/>
    </location>
</feature>
<dbReference type="SMART" id="SM01042">
    <property type="entry name" value="Brr6_like_C_C"/>
    <property type="match status" value="1"/>
</dbReference>
<dbReference type="PANTHER" id="PTHR28136">
    <property type="entry name" value="NUCLEUS EXPORT PROTEIN BRR6"/>
    <property type="match status" value="1"/>
</dbReference>
<organism evidence="3 4">
    <name type="scientific">Candida theae</name>
    <dbReference type="NCBI Taxonomy" id="1198502"/>
    <lineage>
        <taxon>Eukaryota</taxon>
        <taxon>Fungi</taxon>
        <taxon>Dikarya</taxon>
        <taxon>Ascomycota</taxon>
        <taxon>Saccharomycotina</taxon>
        <taxon>Pichiomycetes</taxon>
        <taxon>Debaryomycetaceae</taxon>
        <taxon>Candida/Lodderomyces clade</taxon>
        <taxon>Candida</taxon>
    </lineage>
</organism>
<name>A0AAD5G110_9ASCO</name>
<evidence type="ECO:0000256" key="1">
    <source>
        <dbReference type="SAM" id="Phobius"/>
    </source>
</evidence>
<sequence length="266" mass="30775">MEKEFSPITLSGIEYESTPIKRNEDDHIVVDEFLTARDENTTISIDGDELGRKQNDDVTDYKYAPAMNASTGLADPLEMADTSISAIRNRNTDTDEHFKNTISYKKSSPNQFSTASLDPYTPYVLGLYFQLVVNIILWSFVIYFIYVAITTVQSDINLKIDEFTIRILDEIAKCSKEFTRNKCHLSDRPSIMDEECDQLERCQNQDPTKIARSKVTIELIAEIINSFVNRLSYKSLFIMMFVLIIFIIHTAFTFEKFSQFKQKRRD</sequence>